<evidence type="ECO:0000256" key="5">
    <source>
        <dbReference type="ARBA" id="ARBA00022884"/>
    </source>
</evidence>
<dbReference type="GO" id="GO:0005737">
    <property type="term" value="C:cytoplasm"/>
    <property type="evidence" value="ECO:0007669"/>
    <property type="project" value="UniProtKB-SubCell"/>
</dbReference>
<dbReference type="SUPFAM" id="SSF49842">
    <property type="entry name" value="TNF-like"/>
    <property type="match status" value="1"/>
</dbReference>
<dbReference type="Proteomes" id="UP000261540">
    <property type="component" value="Unplaced"/>
</dbReference>
<dbReference type="GO" id="GO:0090263">
    <property type="term" value="P:positive regulation of canonical Wnt signaling pathway"/>
    <property type="evidence" value="ECO:0007669"/>
    <property type="project" value="Ensembl"/>
</dbReference>
<keyword evidence="4" id="KW-0221">Differentiation</keyword>
<keyword evidence="11" id="KW-1185">Reference proteome</keyword>
<dbReference type="GO" id="GO:0030154">
    <property type="term" value="P:cell differentiation"/>
    <property type="evidence" value="ECO:0007669"/>
    <property type="project" value="UniProtKB-KW"/>
</dbReference>
<evidence type="ECO:0000256" key="1">
    <source>
        <dbReference type="ARBA" id="ARBA00004496"/>
    </source>
</evidence>
<dbReference type="CTD" id="65981"/>
<dbReference type="Pfam" id="PF18293">
    <property type="entry name" value="Caprin-1_dimer"/>
    <property type="match status" value="1"/>
</dbReference>
<feature type="region of interest" description="Disordered" evidence="8">
    <location>
        <begin position="707"/>
        <end position="744"/>
    </location>
</feature>
<keyword evidence="5" id="KW-0694">RNA-binding</keyword>
<feature type="compositionally biased region" description="Polar residues" evidence="8">
    <location>
        <begin position="446"/>
        <end position="462"/>
    </location>
</feature>
<dbReference type="GO" id="GO:0003723">
    <property type="term" value="F:RNA binding"/>
    <property type="evidence" value="ECO:0007669"/>
    <property type="project" value="UniProtKB-KW"/>
</dbReference>
<proteinExistence type="inferred from homology"/>
<dbReference type="GO" id="GO:0017148">
    <property type="term" value="P:negative regulation of translation"/>
    <property type="evidence" value="ECO:0007669"/>
    <property type="project" value="UniProtKB-KW"/>
</dbReference>
<dbReference type="Gene3D" id="2.60.120.40">
    <property type="match status" value="1"/>
</dbReference>
<dbReference type="InterPro" id="IPR001073">
    <property type="entry name" value="C1q_dom"/>
</dbReference>
<dbReference type="GeneTree" id="ENSGT00940000153438"/>
<keyword evidence="3" id="KW-0963">Cytoplasm</keyword>
<organism evidence="10 11">
    <name type="scientific">Paramormyrops kingsleyae</name>
    <dbReference type="NCBI Taxonomy" id="1676925"/>
    <lineage>
        <taxon>Eukaryota</taxon>
        <taxon>Metazoa</taxon>
        <taxon>Chordata</taxon>
        <taxon>Craniata</taxon>
        <taxon>Vertebrata</taxon>
        <taxon>Euteleostomi</taxon>
        <taxon>Actinopterygii</taxon>
        <taxon>Neopterygii</taxon>
        <taxon>Teleostei</taxon>
        <taxon>Osteoglossocephala</taxon>
        <taxon>Osteoglossomorpha</taxon>
        <taxon>Osteoglossiformes</taxon>
        <taxon>Mormyridae</taxon>
        <taxon>Paramormyrops</taxon>
    </lineage>
</organism>
<feature type="region of interest" description="Disordered" evidence="8">
    <location>
        <begin position="550"/>
        <end position="576"/>
    </location>
</feature>
<dbReference type="SMART" id="SM00110">
    <property type="entry name" value="C1Q"/>
    <property type="match status" value="1"/>
</dbReference>
<evidence type="ECO:0000313" key="11">
    <source>
        <dbReference type="Proteomes" id="UP000261540"/>
    </source>
</evidence>
<dbReference type="STRING" id="1676925.ENSPKIP00000041492"/>
<comment type="similarity">
    <text evidence="2">Belongs to the caprin family.</text>
</comment>
<dbReference type="InterPro" id="IPR028816">
    <property type="entry name" value="Caprin"/>
</dbReference>
<feature type="region of interest" description="Disordered" evidence="8">
    <location>
        <begin position="1"/>
        <end position="37"/>
    </location>
</feature>
<evidence type="ECO:0000256" key="6">
    <source>
        <dbReference type="ARBA" id="ARBA00023193"/>
    </source>
</evidence>
<dbReference type="Pfam" id="PF12287">
    <property type="entry name" value="Caprin-1_C"/>
    <property type="match status" value="1"/>
</dbReference>
<name>A0A3B3TGI1_9TELE</name>
<feature type="coiled-coil region" evidence="7">
    <location>
        <begin position="65"/>
        <end position="133"/>
    </location>
</feature>
<evidence type="ECO:0000256" key="7">
    <source>
        <dbReference type="SAM" id="Coils"/>
    </source>
</evidence>
<keyword evidence="7" id="KW-0175">Coiled coil</keyword>
<evidence type="ECO:0000256" key="3">
    <source>
        <dbReference type="ARBA" id="ARBA00022490"/>
    </source>
</evidence>
<dbReference type="PROSITE" id="PS50871">
    <property type="entry name" value="C1Q"/>
    <property type="match status" value="1"/>
</dbReference>
<dbReference type="Pfam" id="PF00386">
    <property type="entry name" value="C1q"/>
    <property type="match status" value="1"/>
</dbReference>
<dbReference type="Ensembl" id="ENSPKIT00000022451.1">
    <property type="protein sequence ID" value="ENSPKIP00000041416.1"/>
    <property type="gene ID" value="ENSPKIG00000017980.1"/>
</dbReference>
<protein>
    <submittedName>
        <fullName evidence="10">Caprin family member 2</fullName>
    </submittedName>
</protein>
<evidence type="ECO:0000256" key="4">
    <source>
        <dbReference type="ARBA" id="ARBA00022782"/>
    </source>
</evidence>
<accession>A0A3B3TGI1</accession>
<dbReference type="OrthoDB" id="10062814at2759"/>
<dbReference type="GO" id="GO:0009950">
    <property type="term" value="P:dorsal/ventral axis specification"/>
    <property type="evidence" value="ECO:0007669"/>
    <property type="project" value="Ensembl"/>
</dbReference>
<dbReference type="InterPro" id="IPR022070">
    <property type="entry name" value="Caprin-1_C"/>
</dbReference>
<dbReference type="PANTHER" id="PTHR22922">
    <property type="entry name" value="GPI-ANCHORED PROTEIN P137"/>
    <property type="match status" value="1"/>
</dbReference>
<dbReference type="KEGG" id="pki:111844354"/>
<sequence length="901" mass="100226">MVHQSSSSILDVSSPSECSEEVPETPGSPRPDPPDALSSLQLDLAASTTTYQGYETYIENGLICLKHKIRNIEKKKLKLENYKKLIKNGESLNQDQLDAVETYEEVVHNLKFAKELQKTIGALSQDLLKAQKKAVRREQTIQMEAEKQRLCTVLQVYYILQNLQKEHTRKDFRSGLNGAPFLSARELEHLLELSTLLGCRRDESMSLQDQMEQVSTVYWDLLEGGEKPVAGTTYKHLKEHLARLMDCAYFDHIPVPHSEKLEEETLEGKNKKMTIKPQRIVSDLSTLMARTETASKEFNRRYLVDGDFSGQVQPNKRPAPTTSWKADFLALKQQEPPDSWDMDFEDVPTPQPVAPQKPWSGAIGFVPKAQAAMNSSTKATKERKVKKLKGQPGKKLTAKVEMPVEVFSSSSLPNDPVQREQELQELMEQIKGSFSFMQDSVLDSDGSVSRHSWVSSPGNGPSSPIDLTENEVESRASRLPNVLHSTPLPTKSHPINAKMDLTNGEQSLDNDDLDLTADQGIHETVSDGSMDGFASQALFHRESTVSISLAENSTEQVVNDAPMPPRSDSDQKSDESVFSDSYNLNYTTASTQTPPDLDFDDLEPLQPVTSYQSETPITNGYQMPMSPGQPVGALSYHAQPYYPRGSVRGMARGGRSLAHSFRSPGGFEGFRAGIRSPRGSCPPRPHVTRECAPVLYRVQEPGYQMGYNHAASGKRSKPRATWKNPSQVNSPERDDTFTSADSGYSDSRCATPVDVPFAAQSPALVPIYPMRVAFSAACTTNFVPGSLDQPIIFDVLHCNLGEAFDMHVGRFSCPVNGTYVFIFHILKLAIDVPLYVNLMKNDEVMVSAYANDCAPDHEMASNQAVLQLFQGDQVWLQLHRGAIYSSSWKYSTFSGFLLYQD</sequence>
<evidence type="ECO:0000313" key="10">
    <source>
        <dbReference type="Ensembl" id="ENSPKIP00000041416.1"/>
    </source>
</evidence>
<dbReference type="PRINTS" id="PR00007">
    <property type="entry name" value="COMPLEMNTC1Q"/>
</dbReference>
<keyword evidence="6" id="KW-0652">Protein synthesis inhibitor</keyword>
<feature type="region of interest" description="Disordered" evidence="8">
    <location>
        <begin position="374"/>
        <end position="396"/>
    </location>
</feature>
<evidence type="ECO:0000259" key="9">
    <source>
        <dbReference type="PROSITE" id="PS50871"/>
    </source>
</evidence>
<feature type="compositionally biased region" description="Low complexity" evidence="8">
    <location>
        <begin position="1"/>
        <end position="17"/>
    </location>
</feature>
<dbReference type="InterPro" id="IPR008983">
    <property type="entry name" value="Tumour_necrosis_fac-like_dom"/>
</dbReference>
<feature type="region of interest" description="Disordered" evidence="8">
    <location>
        <begin position="446"/>
        <end position="512"/>
    </location>
</feature>
<dbReference type="PANTHER" id="PTHR22922:SF5">
    <property type="entry name" value="CAPRIN-2"/>
    <property type="match status" value="1"/>
</dbReference>
<dbReference type="GO" id="GO:0005102">
    <property type="term" value="F:signaling receptor binding"/>
    <property type="evidence" value="ECO:0007669"/>
    <property type="project" value="TreeGrafter"/>
</dbReference>
<comment type="subcellular location">
    <subcellularLocation>
        <location evidence="1">Cytoplasm</location>
    </subcellularLocation>
</comment>
<dbReference type="Ensembl" id="ENSPKIT00000022527.1">
    <property type="protein sequence ID" value="ENSPKIP00000041492.1"/>
    <property type="gene ID" value="ENSPKIG00000017980.1"/>
</dbReference>
<reference evidence="10" key="1">
    <citation type="submission" date="2025-05" db="UniProtKB">
        <authorList>
            <consortium name="Ensembl"/>
        </authorList>
    </citation>
    <scope>IDENTIFICATION</scope>
</reference>
<evidence type="ECO:0000256" key="2">
    <source>
        <dbReference type="ARBA" id="ARBA00007950"/>
    </source>
</evidence>
<feature type="domain" description="C1q" evidence="9">
    <location>
        <begin position="767"/>
        <end position="901"/>
    </location>
</feature>
<dbReference type="AlphaFoldDB" id="A0A3B3TGI1"/>
<evidence type="ECO:0000256" key="8">
    <source>
        <dbReference type="SAM" id="MobiDB-lite"/>
    </source>
</evidence>
<dbReference type="InterPro" id="IPR041637">
    <property type="entry name" value="Caprin-1_dimer"/>
</dbReference>